<comment type="caution">
    <text evidence="2">The sequence shown here is derived from an EMBL/GenBank/DDBJ whole genome shotgun (WGS) entry which is preliminary data.</text>
</comment>
<evidence type="ECO:0000256" key="1">
    <source>
        <dbReference type="SAM" id="MobiDB-lite"/>
    </source>
</evidence>
<dbReference type="AlphaFoldDB" id="A0A2A5R0R8"/>
<dbReference type="EMBL" id="NXNI01000001">
    <property type="protein sequence ID" value="PCR92624.1"/>
    <property type="molecule type" value="Genomic_DNA"/>
</dbReference>
<proteinExistence type="predicted"/>
<feature type="compositionally biased region" description="Basic and acidic residues" evidence="1">
    <location>
        <begin position="61"/>
        <end position="87"/>
    </location>
</feature>
<reference evidence="2 3" key="1">
    <citation type="submission" date="2017-09" db="EMBL/GenBank/DDBJ databases">
        <title>Genome sequences of Natrinema ejinorence JCM 13890T.</title>
        <authorList>
            <person name="Roh S.W."/>
            <person name="Kim Y.B."/>
            <person name="Kim J.Y."/>
        </authorList>
    </citation>
    <scope>NUCLEOTIDE SEQUENCE [LARGE SCALE GENOMIC DNA]</scope>
    <source>
        <strain evidence="2 3">JCM 13890</strain>
    </source>
</reference>
<feature type="region of interest" description="Disordered" evidence="1">
    <location>
        <begin position="1"/>
        <end position="97"/>
    </location>
</feature>
<evidence type="ECO:0000313" key="2">
    <source>
        <dbReference type="EMBL" id="PCR92624.1"/>
    </source>
</evidence>
<sequence>MLTALGAVSGALAGCLDAGSDNERSDDEPTQSSDERTDDDEPTQSDGKTPTGSVRSQFDGEPSRPECTRDSKRIEVEDEGGETREYETAATVPYPDAPSAYTTDGIVDFVDEFEHGYVTHDLLCGRQGPPHVLDIHYDVRESETWGEDPTVVFLLRTDAIGSMLHEDGSVSVADVAPSGVVYAVDETGAARVEFDEAATLESDEWRSRAPDPLADGDLVATFE</sequence>
<evidence type="ECO:0000313" key="3">
    <source>
        <dbReference type="Proteomes" id="UP000219689"/>
    </source>
</evidence>
<organism evidence="2 3">
    <name type="scientific">Natrinema ejinorense</name>
    <dbReference type="NCBI Taxonomy" id="373386"/>
    <lineage>
        <taxon>Archaea</taxon>
        <taxon>Methanobacteriati</taxon>
        <taxon>Methanobacteriota</taxon>
        <taxon>Stenosarchaea group</taxon>
        <taxon>Halobacteria</taxon>
        <taxon>Halobacteriales</taxon>
        <taxon>Natrialbaceae</taxon>
        <taxon>Natrinema</taxon>
    </lineage>
</organism>
<dbReference type="Proteomes" id="UP000219689">
    <property type="component" value="Unassembled WGS sequence"/>
</dbReference>
<accession>A0A2A5R0R8</accession>
<name>A0A2A5R0R8_9EURY</name>
<keyword evidence="3" id="KW-1185">Reference proteome</keyword>
<protein>
    <submittedName>
        <fullName evidence="2">Uncharacterized protein</fullName>
    </submittedName>
</protein>
<dbReference type="OrthoDB" id="330051at2157"/>
<feature type="compositionally biased region" description="Polar residues" evidence="1">
    <location>
        <begin position="44"/>
        <end position="56"/>
    </location>
</feature>
<gene>
    <name evidence="2" type="ORF">CP557_05920</name>
</gene>